<organism evidence="4">
    <name type="scientific">bioreactor metagenome</name>
    <dbReference type="NCBI Taxonomy" id="1076179"/>
    <lineage>
        <taxon>unclassified sequences</taxon>
        <taxon>metagenomes</taxon>
        <taxon>ecological metagenomes</taxon>
    </lineage>
</organism>
<protein>
    <submittedName>
        <fullName evidence="4">Putative tRNA sulfurtransferase</fullName>
        <ecNumber evidence="4">2.8.1.4</ecNumber>
    </submittedName>
</protein>
<dbReference type="AlphaFoldDB" id="A0A645HFD5"/>
<dbReference type="Pfam" id="PF02568">
    <property type="entry name" value="ThiI"/>
    <property type="match status" value="1"/>
</dbReference>
<dbReference type="PANTHER" id="PTHR43209:SF1">
    <property type="entry name" value="TRNA SULFURTRANSFERASE"/>
    <property type="match status" value="1"/>
</dbReference>
<dbReference type="SUPFAM" id="SSF52402">
    <property type="entry name" value="Adenine nucleotide alpha hydrolases-like"/>
    <property type="match status" value="1"/>
</dbReference>
<dbReference type="PANTHER" id="PTHR43209">
    <property type="entry name" value="TRNA SULFURTRANSFERASE"/>
    <property type="match status" value="1"/>
</dbReference>
<sequence>MDKVEIMDMARKIGTYDTSILPYEDCCTVFVPRHPVTHPKLEDIRQSEALVDFAPLIADALSKTQLIELIREA</sequence>
<dbReference type="GO" id="GO:0005524">
    <property type="term" value="F:ATP binding"/>
    <property type="evidence" value="ECO:0007669"/>
    <property type="project" value="UniProtKB-KW"/>
</dbReference>
<keyword evidence="4" id="KW-0808">Transferase</keyword>
<dbReference type="GO" id="GO:0002937">
    <property type="term" value="P:tRNA 4-thiouridine biosynthesis"/>
    <property type="evidence" value="ECO:0007669"/>
    <property type="project" value="TreeGrafter"/>
</dbReference>
<feature type="domain" description="Thil AANH" evidence="3">
    <location>
        <begin position="1"/>
        <end position="52"/>
    </location>
</feature>
<keyword evidence="1" id="KW-0547">Nucleotide-binding</keyword>
<dbReference type="Gene3D" id="3.40.50.620">
    <property type="entry name" value="HUPs"/>
    <property type="match status" value="1"/>
</dbReference>
<dbReference type="EC" id="2.8.1.4" evidence="4"/>
<dbReference type="EMBL" id="VSSQ01088049">
    <property type="protein sequence ID" value="MPN34814.1"/>
    <property type="molecule type" value="Genomic_DNA"/>
</dbReference>
<reference evidence="4" key="1">
    <citation type="submission" date="2019-08" db="EMBL/GenBank/DDBJ databases">
        <authorList>
            <person name="Kucharzyk K."/>
            <person name="Murdoch R.W."/>
            <person name="Higgins S."/>
            <person name="Loffler F."/>
        </authorList>
    </citation>
    <scope>NUCLEOTIDE SEQUENCE</scope>
</reference>
<gene>
    <name evidence="4" type="primary">thiI_25</name>
    <name evidence="4" type="ORF">SDC9_182308</name>
</gene>
<comment type="caution">
    <text evidence="4">The sequence shown here is derived from an EMBL/GenBank/DDBJ whole genome shotgun (WGS) entry which is preliminary data.</text>
</comment>
<evidence type="ECO:0000256" key="1">
    <source>
        <dbReference type="ARBA" id="ARBA00022741"/>
    </source>
</evidence>
<dbReference type="GO" id="GO:0052837">
    <property type="term" value="P:thiazole biosynthetic process"/>
    <property type="evidence" value="ECO:0007669"/>
    <property type="project" value="TreeGrafter"/>
</dbReference>
<dbReference type="InterPro" id="IPR050102">
    <property type="entry name" value="tRNA_sulfurtransferase_ThiI"/>
</dbReference>
<dbReference type="InterPro" id="IPR020536">
    <property type="entry name" value="ThiI_AANH"/>
</dbReference>
<dbReference type="InterPro" id="IPR014729">
    <property type="entry name" value="Rossmann-like_a/b/a_fold"/>
</dbReference>
<dbReference type="GO" id="GO:0140741">
    <property type="term" value="F:tRNA-uracil-4 sulfurtransferase activity"/>
    <property type="evidence" value="ECO:0007669"/>
    <property type="project" value="UniProtKB-EC"/>
</dbReference>
<proteinExistence type="predicted"/>
<name>A0A645HFD5_9ZZZZ</name>
<accession>A0A645HFD5</accession>
<dbReference type="GO" id="GO:0004810">
    <property type="term" value="F:CCA tRNA nucleotidyltransferase activity"/>
    <property type="evidence" value="ECO:0007669"/>
    <property type="project" value="InterPro"/>
</dbReference>
<evidence type="ECO:0000313" key="4">
    <source>
        <dbReference type="EMBL" id="MPN34814.1"/>
    </source>
</evidence>
<dbReference type="GO" id="GO:0005829">
    <property type="term" value="C:cytosol"/>
    <property type="evidence" value="ECO:0007669"/>
    <property type="project" value="TreeGrafter"/>
</dbReference>
<keyword evidence="2" id="KW-0067">ATP-binding</keyword>
<evidence type="ECO:0000259" key="3">
    <source>
        <dbReference type="Pfam" id="PF02568"/>
    </source>
</evidence>
<evidence type="ECO:0000256" key="2">
    <source>
        <dbReference type="ARBA" id="ARBA00022840"/>
    </source>
</evidence>